<dbReference type="PANTHER" id="PTHR42281:SF1">
    <property type="entry name" value="ACETYL-COA DECARBONYLASE_SYNTHASE COMPLEX SUBUNIT BETA 1"/>
    <property type="match status" value="1"/>
</dbReference>
<proteinExistence type="predicted"/>
<evidence type="ECO:0000256" key="3">
    <source>
        <dbReference type="ARBA" id="ARBA00022596"/>
    </source>
</evidence>
<dbReference type="GO" id="GO:0051539">
    <property type="term" value="F:4 iron, 4 sulfur cluster binding"/>
    <property type="evidence" value="ECO:0007669"/>
    <property type="project" value="UniProtKB-KW"/>
</dbReference>
<dbReference type="EC" id="2.3.1.169" evidence="1"/>
<dbReference type="InterPro" id="IPR011254">
    <property type="entry name" value="Prismane-like_sf"/>
</dbReference>
<dbReference type="AlphaFoldDB" id="A0A9D1ERQ8"/>
<dbReference type="Proteomes" id="UP000823935">
    <property type="component" value="Unassembled WGS sequence"/>
</dbReference>
<sequence>MTLFDVVFSGNDAAYGLAEGAIDAAIEKYGADKAVSFPDTAYSLPCYYAVTGTKVNTLGDLKNALGVVKTLMTREQRLNDAFMSGVATALCAEFLEVLKYVDNPTPYEAPCAGHLPDAAIRELGVPLVTGDIPGVAVILGAAPTAEEGVELVKSYQAQGILVTLVGGIIDQCVEMGYKTGANVRVIPLGKDVTAVVHAVSVAVRAALIFGNIQAGDAAGLMKYTMERVPAFVNAFAPLDPVIVAAGAGAIALGFPVITNEETFRVPKSLIVQKDISKFNATSLEARDIKIKVTKIDIPVAFASAFEGEIIRRGDMQVEFDGSRVDCCELVLDVEDASKVEDHKIEVIGPDIDEFEVGSKHSIAYVVEVTGKSMQPDFEPVFERKFHSYLNCIEGVMHTGQRDMIRIRVSKDAFNAGFRVKHIGEVLYARVKSEFAAVVDKCQVKIYTDPAECTRIRHEVAIPMFDKRDERLTTLTDESVDVYYSCIMCQAFSPSHVCIVTPERLGLCGAVSWLDAKATHELDPQGPCQVVTKEKPIDERIGEYEDVNEVVKKLSQGALEDVSLYSIIEKPMTSCGCFECICGIEPLSNGVCIANREYAGMTPIGMTFSELASMTGGGVQTPGFMGHGKHFIASKKFMKAEGGVARIVWMPKELKDQVRDRLNETAKEMYGIENFCDMIGDETVAEDPETLLAFLTEKGHPALSMEPMM</sequence>
<dbReference type="Gene3D" id="3.30.1650.10">
    <property type="entry name" value="Bifunctional carbon monoxide dehydrogenase/acetyl-coa synthase(codh/acs), Chain M, domain 3"/>
    <property type="match status" value="1"/>
</dbReference>
<dbReference type="InterPro" id="IPR004461">
    <property type="entry name" value="CO_DH/Ac-CoA_synth_bsu"/>
</dbReference>
<feature type="domain" description="CO dehydrogenase/acetyl-CoA synthase complex beta subunit C-terminal" evidence="9">
    <location>
        <begin position="464"/>
        <end position="708"/>
    </location>
</feature>
<dbReference type="InterPro" id="IPR016099">
    <property type="entry name" value="Prismane-like_a/b-sand"/>
</dbReference>
<dbReference type="NCBIfam" id="NF003379">
    <property type="entry name" value="PRK04456.1"/>
    <property type="match status" value="1"/>
</dbReference>
<evidence type="ECO:0000313" key="10">
    <source>
        <dbReference type="EMBL" id="HIS30531.1"/>
    </source>
</evidence>
<dbReference type="GO" id="GO:0043884">
    <property type="term" value="F:CO-methylating acetyl-CoA synthase activity"/>
    <property type="evidence" value="ECO:0007669"/>
    <property type="project" value="UniProtKB-EC"/>
</dbReference>
<evidence type="ECO:0000256" key="1">
    <source>
        <dbReference type="ARBA" id="ARBA00012244"/>
    </source>
</evidence>
<dbReference type="PANTHER" id="PTHR42281">
    <property type="match status" value="1"/>
</dbReference>
<dbReference type="SUPFAM" id="SSF56821">
    <property type="entry name" value="Prismane protein-like"/>
    <property type="match status" value="1"/>
</dbReference>
<evidence type="ECO:0000313" key="11">
    <source>
        <dbReference type="Proteomes" id="UP000823935"/>
    </source>
</evidence>
<reference evidence="10" key="2">
    <citation type="journal article" date="2021" name="PeerJ">
        <title>Extensive microbial diversity within the chicken gut microbiome revealed by metagenomics and culture.</title>
        <authorList>
            <person name="Gilroy R."/>
            <person name="Ravi A."/>
            <person name="Getino M."/>
            <person name="Pursley I."/>
            <person name="Horton D.L."/>
            <person name="Alikhan N.F."/>
            <person name="Baker D."/>
            <person name="Gharbi K."/>
            <person name="Hall N."/>
            <person name="Watson M."/>
            <person name="Adriaenssens E.M."/>
            <person name="Foster-Nyarko E."/>
            <person name="Jarju S."/>
            <person name="Secka A."/>
            <person name="Antonio M."/>
            <person name="Oren A."/>
            <person name="Chaudhuri R.R."/>
            <person name="La Ragione R."/>
            <person name="Hildebrand F."/>
            <person name="Pallen M.J."/>
        </authorList>
    </citation>
    <scope>NUCLEOTIDE SEQUENCE</scope>
    <source>
        <strain evidence="10">CHK190-19873</strain>
    </source>
</reference>
<evidence type="ECO:0000259" key="9">
    <source>
        <dbReference type="Pfam" id="PF19436"/>
    </source>
</evidence>
<evidence type="ECO:0000256" key="6">
    <source>
        <dbReference type="ARBA" id="ARBA00023004"/>
    </source>
</evidence>
<organism evidence="10 11">
    <name type="scientific">Candidatus Limivivens intestinipullorum</name>
    <dbReference type="NCBI Taxonomy" id="2840858"/>
    <lineage>
        <taxon>Bacteria</taxon>
        <taxon>Bacillati</taxon>
        <taxon>Bacillota</taxon>
        <taxon>Clostridia</taxon>
        <taxon>Lachnospirales</taxon>
        <taxon>Lachnospiraceae</taxon>
        <taxon>Lachnospiraceae incertae sedis</taxon>
        <taxon>Candidatus Limivivens</taxon>
    </lineage>
</organism>
<dbReference type="Gene3D" id="3.40.1470.10">
    <property type="entry name" value="Bifunctional carbon monoxide dehydrogenase/acetyl-coa synthase(codh/acs), Chain M, domain 5"/>
    <property type="match status" value="1"/>
</dbReference>
<dbReference type="NCBIfam" id="NF007078">
    <property type="entry name" value="PRK09529.1"/>
    <property type="match status" value="1"/>
</dbReference>
<protein>
    <recommendedName>
        <fullName evidence="1">CO-methylating acetyl-CoA synthase</fullName>
        <ecNumber evidence="1">2.3.1.169</ecNumber>
    </recommendedName>
</protein>
<evidence type="ECO:0000259" key="8">
    <source>
        <dbReference type="Pfam" id="PF18537"/>
    </source>
</evidence>
<accession>A0A9D1ERQ8</accession>
<dbReference type="GO" id="GO:0046872">
    <property type="term" value="F:metal ion binding"/>
    <property type="evidence" value="ECO:0007669"/>
    <property type="project" value="UniProtKB-KW"/>
</dbReference>
<keyword evidence="7" id="KW-0411">Iron-sulfur</keyword>
<gene>
    <name evidence="10" type="primary">cdhC</name>
    <name evidence="10" type="ORF">IAB44_03135</name>
</gene>
<evidence type="ECO:0000256" key="7">
    <source>
        <dbReference type="ARBA" id="ARBA00023014"/>
    </source>
</evidence>
<keyword evidence="4" id="KW-0808">Transferase</keyword>
<dbReference type="Pfam" id="PF18537">
    <property type="entry name" value="CODH_A_N"/>
    <property type="match status" value="1"/>
</dbReference>
<dbReference type="Gene3D" id="3.40.970.20">
    <property type="entry name" value="Carbon monoxide dehydrogenase alpha subunit. Chain D, domain 4"/>
    <property type="match status" value="1"/>
</dbReference>
<dbReference type="InterPro" id="IPR038571">
    <property type="entry name" value="CO_DH/Ac-CoA_synth_bsu_3_sf"/>
</dbReference>
<comment type="caution">
    <text evidence="10">The sequence shown here is derived from an EMBL/GenBank/DDBJ whole genome shotgun (WGS) entry which is preliminary data.</text>
</comment>
<evidence type="ECO:0000256" key="4">
    <source>
        <dbReference type="ARBA" id="ARBA00022679"/>
    </source>
</evidence>
<dbReference type="InterPro" id="IPR045822">
    <property type="entry name" value="ACS_CODH_B_C"/>
</dbReference>
<keyword evidence="6" id="KW-0408">Iron</keyword>
<reference evidence="10" key="1">
    <citation type="submission" date="2020-10" db="EMBL/GenBank/DDBJ databases">
        <authorList>
            <person name="Gilroy R."/>
        </authorList>
    </citation>
    <scope>NUCLEOTIDE SEQUENCE</scope>
    <source>
        <strain evidence="10">CHK190-19873</strain>
    </source>
</reference>
<keyword evidence="3" id="KW-0533">Nickel</keyword>
<dbReference type="NCBIfam" id="NF040764">
    <property type="entry name" value="CODH_ACS_al_bet"/>
    <property type="match status" value="1"/>
</dbReference>
<keyword evidence="2" id="KW-0004">4Fe-4S</keyword>
<dbReference type="Pfam" id="PF19436">
    <property type="entry name" value="ACS_CODH_B_C"/>
    <property type="match status" value="1"/>
</dbReference>
<dbReference type="EMBL" id="DVIQ01000019">
    <property type="protein sequence ID" value="HIS30531.1"/>
    <property type="molecule type" value="Genomic_DNA"/>
</dbReference>
<dbReference type="Gene3D" id="3.40.50.2030">
    <property type="match status" value="1"/>
</dbReference>
<dbReference type="InterPro" id="IPR041350">
    <property type="entry name" value="CODH_A_N"/>
</dbReference>
<feature type="domain" description="Carbon monoxide dehydrogenase subunit alpha ,N-terminal" evidence="8">
    <location>
        <begin position="20"/>
        <end position="101"/>
    </location>
</feature>
<evidence type="ECO:0000256" key="5">
    <source>
        <dbReference type="ARBA" id="ARBA00022723"/>
    </source>
</evidence>
<dbReference type="GO" id="GO:0006084">
    <property type="term" value="P:acetyl-CoA metabolic process"/>
    <property type="evidence" value="ECO:0007669"/>
    <property type="project" value="InterPro"/>
</dbReference>
<evidence type="ECO:0000256" key="2">
    <source>
        <dbReference type="ARBA" id="ARBA00022485"/>
    </source>
</evidence>
<keyword evidence="5" id="KW-0479">Metal-binding</keyword>
<name>A0A9D1ERQ8_9FIRM</name>
<dbReference type="Gene3D" id="1.10.8.190">
    <property type="entry name" value="Carbon monoxide dehydrogenase alpha subunit. Chain M, domain 1"/>
    <property type="match status" value="1"/>
</dbReference>
<dbReference type="GO" id="GO:0043885">
    <property type="term" value="F:anaerobic carbon-monoxide dehydrogenase activity"/>
    <property type="evidence" value="ECO:0007669"/>
    <property type="project" value="InterPro"/>
</dbReference>
<dbReference type="Pfam" id="PF03598">
    <property type="entry name" value="CdhC"/>
    <property type="match status" value="1"/>
</dbReference>
<dbReference type="NCBIfam" id="TIGR00316">
    <property type="entry name" value="cdhC"/>
    <property type="match status" value="1"/>
</dbReference>